<keyword evidence="2" id="KW-1185">Reference proteome</keyword>
<accession>C3MC99</accession>
<dbReference type="AlphaFoldDB" id="C3MC99"/>
<dbReference type="PATRIC" id="fig|394.7.peg.6454"/>
<dbReference type="Proteomes" id="UP000001054">
    <property type="component" value="Chromosome"/>
</dbReference>
<sequence>MDPRVKPEDDEWGGAASRCDTDAFAKYPFVAANRSSTMSGQVRPSSVILGLDPRIHAQAPCVGMAGCVYIVTNQKRGTLYIEVTSNFDRRNLE</sequence>
<evidence type="ECO:0000313" key="2">
    <source>
        <dbReference type="Proteomes" id="UP000001054"/>
    </source>
</evidence>
<name>C3MC99_SINFN</name>
<protein>
    <submittedName>
        <fullName evidence="1">Uncharacterized protein</fullName>
    </submittedName>
</protein>
<dbReference type="KEGG" id="rhi:NGR_c36030"/>
<evidence type="ECO:0000313" key="1">
    <source>
        <dbReference type="EMBL" id="ACP27324.1"/>
    </source>
</evidence>
<dbReference type="STRING" id="394.NGR_c36030"/>
<reference evidence="1 2" key="1">
    <citation type="journal article" date="2009" name="Appl. Environ. Microbiol.">
        <title>Rhizobium sp. strain NGR234 possesses a remarkable number of secretion systems.</title>
        <authorList>
            <person name="Schmeisser C."/>
            <person name="Liesegang H."/>
            <person name="Krysciak D."/>
            <person name="Bakkou N."/>
            <person name="Le Quere A."/>
            <person name="Wollherr A."/>
            <person name="Heinemeyer I."/>
            <person name="Morgenstern B."/>
            <person name="Pommerening-Roeser A."/>
            <person name="Flores M."/>
            <person name="Palacios R."/>
            <person name="Brenner S."/>
            <person name="Gottschalk G."/>
            <person name="Schmitz R.A."/>
            <person name="Broughton W.J."/>
            <person name="Perret X."/>
            <person name="Strittmatter A.W."/>
            <person name="Streit W.R."/>
        </authorList>
    </citation>
    <scope>NUCLEOTIDE SEQUENCE [LARGE SCALE GENOMIC DNA]</scope>
    <source>
        <strain evidence="2">NBRC 101917 / NGR234</strain>
    </source>
</reference>
<dbReference type="EMBL" id="CP001389">
    <property type="protein sequence ID" value="ACP27324.1"/>
    <property type="molecule type" value="Genomic_DNA"/>
</dbReference>
<proteinExistence type="predicted"/>
<dbReference type="RefSeq" id="WP_012710068.1">
    <property type="nucleotide sequence ID" value="NC_012587.1"/>
</dbReference>
<gene>
    <name evidence="1" type="ordered locus">NGR_c36030</name>
</gene>
<organism evidence="1 2">
    <name type="scientific">Sinorhizobium fredii (strain NBRC 101917 / NGR234)</name>
    <dbReference type="NCBI Taxonomy" id="394"/>
    <lineage>
        <taxon>Bacteria</taxon>
        <taxon>Pseudomonadati</taxon>
        <taxon>Pseudomonadota</taxon>
        <taxon>Alphaproteobacteria</taxon>
        <taxon>Hyphomicrobiales</taxon>
        <taxon>Rhizobiaceae</taxon>
        <taxon>Sinorhizobium/Ensifer group</taxon>
        <taxon>Sinorhizobium</taxon>
    </lineage>
</organism>
<dbReference type="HOGENOM" id="CLU_2397563_0_0_5"/>